<evidence type="ECO:0000313" key="2">
    <source>
        <dbReference type="EMBL" id="GBM48291.1"/>
    </source>
</evidence>
<sequence>MFILFVQMDATVTGYVPHVSLPCRYAMTVTVTNFDQEHSHAYSASTHRALSGQHIYKPYPDRTETENQPLSLATRDSDVVFSSRT</sequence>
<evidence type="ECO:0000313" key="3">
    <source>
        <dbReference type="Proteomes" id="UP000499080"/>
    </source>
</evidence>
<dbReference type="Proteomes" id="UP000499080">
    <property type="component" value="Unassembled WGS sequence"/>
</dbReference>
<comment type="caution">
    <text evidence="2">The sequence shown here is derived from an EMBL/GenBank/DDBJ whole genome shotgun (WGS) entry which is preliminary data.</text>
</comment>
<proteinExistence type="predicted"/>
<evidence type="ECO:0000256" key="1">
    <source>
        <dbReference type="SAM" id="MobiDB-lite"/>
    </source>
</evidence>
<accession>A0A4Y2G4I6</accession>
<gene>
    <name evidence="2" type="ORF">AVEN_98037_1</name>
</gene>
<reference evidence="2 3" key="1">
    <citation type="journal article" date="2019" name="Sci. Rep.">
        <title>Orb-weaving spider Araneus ventricosus genome elucidates the spidroin gene catalogue.</title>
        <authorList>
            <person name="Kono N."/>
            <person name="Nakamura H."/>
            <person name="Ohtoshi R."/>
            <person name="Moran D.A.P."/>
            <person name="Shinohara A."/>
            <person name="Yoshida Y."/>
            <person name="Fujiwara M."/>
            <person name="Mori M."/>
            <person name="Tomita M."/>
            <person name="Arakawa K."/>
        </authorList>
    </citation>
    <scope>NUCLEOTIDE SEQUENCE [LARGE SCALE GENOMIC DNA]</scope>
</reference>
<dbReference type="EMBL" id="BGPR01001209">
    <property type="protein sequence ID" value="GBM48291.1"/>
    <property type="molecule type" value="Genomic_DNA"/>
</dbReference>
<protein>
    <submittedName>
        <fullName evidence="2">Uncharacterized protein</fullName>
    </submittedName>
</protein>
<dbReference type="AlphaFoldDB" id="A0A4Y2G4I6"/>
<keyword evidence="3" id="KW-1185">Reference proteome</keyword>
<organism evidence="2 3">
    <name type="scientific">Araneus ventricosus</name>
    <name type="common">Orbweaver spider</name>
    <name type="synonym">Epeira ventricosa</name>
    <dbReference type="NCBI Taxonomy" id="182803"/>
    <lineage>
        <taxon>Eukaryota</taxon>
        <taxon>Metazoa</taxon>
        <taxon>Ecdysozoa</taxon>
        <taxon>Arthropoda</taxon>
        <taxon>Chelicerata</taxon>
        <taxon>Arachnida</taxon>
        <taxon>Araneae</taxon>
        <taxon>Araneomorphae</taxon>
        <taxon>Entelegynae</taxon>
        <taxon>Araneoidea</taxon>
        <taxon>Araneidae</taxon>
        <taxon>Araneus</taxon>
    </lineage>
</organism>
<feature type="region of interest" description="Disordered" evidence="1">
    <location>
        <begin position="59"/>
        <end position="85"/>
    </location>
</feature>
<name>A0A4Y2G4I6_ARAVE</name>